<evidence type="ECO:0000256" key="4">
    <source>
        <dbReference type="ARBA" id="ARBA00022679"/>
    </source>
</evidence>
<comment type="caution">
    <text evidence="12">The sequence shown here is derived from an EMBL/GenBank/DDBJ whole genome shotgun (WGS) entry which is preliminary data.</text>
</comment>
<dbReference type="PANTHER" id="PTHR24421">
    <property type="entry name" value="NITRATE/NITRITE SENSOR PROTEIN NARX-RELATED"/>
    <property type="match status" value="1"/>
</dbReference>
<proteinExistence type="predicted"/>
<feature type="transmembrane region" description="Helical" evidence="10">
    <location>
        <begin position="87"/>
        <end position="105"/>
    </location>
</feature>
<dbReference type="InterPro" id="IPR050482">
    <property type="entry name" value="Sensor_HK_TwoCompSys"/>
</dbReference>
<organism evidence="12 13">
    <name type="scientific">Micromonospora andamanensis</name>
    <dbReference type="NCBI Taxonomy" id="1287068"/>
    <lineage>
        <taxon>Bacteria</taxon>
        <taxon>Bacillati</taxon>
        <taxon>Actinomycetota</taxon>
        <taxon>Actinomycetes</taxon>
        <taxon>Micromonosporales</taxon>
        <taxon>Micromonosporaceae</taxon>
        <taxon>Micromonospora</taxon>
    </lineage>
</organism>
<evidence type="ECO:0000256" key="5">
    <source>
        <dbReference type="ARBA" id="ARBA00022741"/>
    </source>
</evidence>
<dbReference type="EC" id="2.7.13.3" evidence="2"/>
<keyword evidence="6" id="KW-0418">Kinase</keyword>
<evidence type="ECO:0000256" key="7">
    <source>
        <dbReference type="ARBA" id="ARBA00022840"/>
    </source>
</evidence>
<keyword evidence="10" id="KW-0472">Membrane</keyword>
<dbReference type="SUPFAM" id="SSF55874">
    <property type="entry name" value="ATPase domain of HSP90 chaperone/DNA topoisomerase II/histidine kinase"/>
    <property type="match status" value="1"/>
</dbReference>
<dbReference type="Proteomes" id="UP000647017">
    <property type="component" value="Unassembled WGS sequence"/>
</dbReference>
<dbReference type="CDD" id="cd16917">
    <property type="entry name" value="HATPase_UhpB-NarQ-NarX-like"/>
    <property type="match status" value="1"/>
</dbReference>
<dbReference type="RefSeq" id="WP_204012839.1">
    <property type="nucleotide sequence ID" value="NZ_BOOZ01000040.1"/>
</dbReference>
<keyword evidence="7" id="KW-0067">ATP-binding</keyword>
<keyword evidence="10" id="KW-0812">Transmembrane</keyword>
<keyword evidence="5" id="KW-0547">Nucleotide-binding</keyword>
<dbReference type="Gene3D" id="1.20.5.1930">
    <property type="match status" value="1"/>
</dbReference>
<evidence type="ECO:0000313" key="13">
    <source>
        <dbReference type="Proteomes" id="UP000647017"/>
    </source>
</evidence>
<evidence type="ECO:0000256" key="2">
    <source>
        <dbReference type="ARBA" id="ARBA00012438"/>
    </source>
</evidence>
<evidence type="ECO:0000259" key="11">
    <source>
        <dbReference type="Pfam" id="PF07730"/>
    </source>
</evidence>
<name>A0ABQ4I253_9ACTN</name>
<protein>
    <recommendedName>
        <fullName evidence="2">histidine kinase</fullName>
        <ecNumber evidence="2">2.7.13.3</ecNumber>
    </recommendedName>
</protein>
<dbReference type="Pfam" id="PF07730">
    <property type="entry name" value="HisKA_3"/>
    <property type="match status" value="1"/>
</dbReference>
<dbReference type="PANTHER" id="PTHR24421:SF10">
    <property type="entry name" value="NITRATE_NITRITE SENSOR PROTEIN NARQ"/>
    <property type="match status" value="1"/>
</dbReference>
<dbReference type="InterPro" id="IPR036890">
    <property type="entry name" value="HATPase_C_sf"/>
</dbReference>
<feature type="transmembrane region" description="Helical" evidence="10">
    <location>
        <begin position="59"/>
        <end position="80"/>
    </location>
</feature>
<dbReference type="InterPro" id="IPR011712">
    <property type="entry name" value="Sig_transdc_His_kin_sub3_dim/P"/>
</dbReference>
<gene>
    <name evidence="12" type="ORF">Van01_51850</name>
</gene>
<dbReference type="Gene3D" id="3.30.565.10">
    <property type="entry name" value="Histidine kinase-like ATPase, C-terminal domain"/>
    <property type="match status" value="1"/>
</dbReference>
<keyword evidence="13" id="KW-1185">Reference proteome</keyword>
<evidence type="ECO:0000256" key="6">
    <source>
        <dbReference type="ARBA" id="ARBA00022777"/>
    </source>
</evidence>
<evidence type="ECO:0000256" key="1">
    <source>
        <dbReference type="ARBA" id="ARBA00000085"/>
    </source>
</evidence>
<keyword evidence="10" id="KW-1133">Transmembrane helix</keyword>
<accession>A0ABQ4I253</accession>
<keyword evidence="3" id="KW-0597">Phosphoprotein</keyword>
<feature type="region of interest" description="Disordered" evidence="9">
    <location>
        <begin position="308"/>
        <end position="328"/>
    </location>
</feature>
<reference evidence="12 13" key="1">
    <citation type="submission" date="2021-01" db="EMBL/GenBank/DDBJ databases">
        <title>Whole genome shotgun sequence of Verrucosispora andamanensis NBRC 109075.</title>
        <authorList>
            <person name="Komaki H."/>
            <person name="Tamura T."/>
        </authorList>
    </citation>
    <scope>NUCLEOTIDE SEQUENCE [LARGE SCALE GENOMIC DNA]</scope>
    <source>
        <strain evidence="12 13">NBRC 109075</strain>
    </source>
</reference>
<feature type="transmembrane region" description="Helical" evidence="10">
    <location>
        <begin position="117"/>
        <end position="137"/>
    </location>
</feature>
<evidence type="ECO:0000256" key="9">
    <source>
        <dbReference type="SAM" id="MobiDB-lite"/>
    </source>
</evidence>
<comment type="catalytic activity">
    <reaction evidence="1">
        <text>ATP + protein L-histidine = ADP + protein N-phospho-L-histidine.</text>
        <dbReference type="EC" id="2.7.13.3"/>
    </reaction>
</comment>
<feature type="transmembrane region" description="Helical" evidence="10">
    <location>
        <begin position="6"/>
        <end position="27"/>
    </location>
</feature>
<dbReference type="EMBL" id="BOOZ01000040">
    <property type="protein sequence ID" value="GIJ11971.1"/>
    <property type="molecule type" value="Genomic_DNA"/>
</dbReference>
<feature type="transmembrane region" description="Helical" evidence="10">
    <location>
        <begin position="34"/>
        <end position="53"/>
    </location>
</feature>
<evidence type="ECO:0000256" key="3">
    <source>
        <dbReference type="ARBA" id="ARBA00022553"/>
    </source>
</evidence>
<keyword evidence="8" id="KW-0902">Two-component regulatory system</keyword>
<evidence type="ECO:0000256" key="8">
    <source>
        <dbReference type="ARBA" id="ARBA00023012"/>
    </source>
</evidence>
<evidence type="ECO:0000313" key="12">
    <source>
        <dbReference type="EMBL" id="GIJ11971.1"/>
    </source>
</evidence>
<feature type="domain" description="Signal transduction histidine kinase subgroup 3 dimerisation and phosphoacceptor" evidence="11">
    <location>
        <begin position="158"/>
        <end position="220"/>
    </location>
</feature>
<keyword evidence="4" id="KW-0808">Transferase</keyword>
<sequence length="366" mass="37985">MTVSGPLQGAAAPVMAVLAFAAAIAWWRVRPWPVQWPTAALGALSLIVTALYLPHGDGGSYASAWGLLEAAGLLVLIVLLVRRARPLVAAVVGTLTGAAVAALLLRVLPSPVTTDDLMMCSFWALIAAAAAVAGRYLRAQDAARIRAARQAEREQQLALAADLHDFVAHEVTAMLFQAQAAKLLAGSDPSHALTALDRIEKAGQRALASLDRSVHALRQTGAPQYGLTDLHELARQYSAVGPAPVHVHVAAAAEACSGDVAELAYRIVVEALTNVRRHAPDATAVTVDIQPAADDAALRVTVINDTSLGTAHGAPTRRSDPTAPGGTGIARLAERVGARGGTLTAGPTERHSWRLTAVLPAGRAVT</sequence>
<evidence type="ECO:0000256" key="10">
    <source>
        <dbReference type="SAM" id="Phobius"/>
    </source>
</evidence>